<gene>
    <name evidence="1" type="ORF">EKK97_13990</name>
</gene>
<proteinExistence type="predicted"/>
<sequence length="172" mass="17914">MAIAQSDFNTFRGRGYDGQVSTIDVSDVVSRTVEDGLLQFGRAAVRGTGTRSCAPVTGASTAGDVIGFAVRSLAEFSNTPPANPDNYETGYQEGHVASVIRDGRMYATCLGGASAGDTVHVVINTAGGEELGQLRGAADSTNTIELNQVRWIDDVVDGEIGEIQIDGILTTA</sequence>
<reference evidence="1 2" key="1">
    <citation type="submission" date="2019-01" db="EMBL/GenBank/DDBJ databases">
        <title>Complete genome of a denitifying bacterium Halomons sp. BC-M4-5.</title>
        <authorList>
            <person name="Wang L."/>
            <person name="Shao Z."/>
        </authorList>
    </citation>
    <scope>NUCLEOTIDE SEQUENCE [LARGE SCALE GENOMIC DNA]</scope>
    <source>
        <strain evidence="1 2">BC-M4-5</strain>
    </source>
</reference>
<dbReference type="Pfam" id="PF22758">
    <property type="entry name" value="Phage_cement"/>
    <property type="match status" value="1"/>
</dbReference>
<dbReference type="AlphaFoldDB" id="A0A6I6SPI1"/>
<dbReference type="InterPro" id="IPR054438">
    <property type="entry name" value="Struct_cement_gp24/gp6"/>
</dbReference>
<dbReference type="KEGG" id="htx:EKK97_13990"/>
<accession>A0A6I6SPI1</accession>
<evidence type="ECO:0000313" key="1">
    <source>
        <dbReference type="EMBL" id="QHC50476.1"/>
    </source>
</evidence>
<dbReference type="EMBL" id="CP035042">
    <property type="protein sequence ID" value="QHC50476.1"/>
    <property type="molecule type" value="Genomic_DNA"/>
</dbReference>
<protein>
    <submittedName>
        <fullName evidence="1">Uncharacterized protein</fullName>
    </submittedName>
</protein>
<dbReference type="Proteomes" id="UP000464013">
    <property type="component" value="Chromosome"/>
</dbReference>
<keyword evidence="2" id="KW-1185">Reference proteome</keyword>
<evidence type="ECO:0000313" key="2">
    <source>
        <dbReference type="Proteomes" id="UP000464013"/>
    </source>
</evidence>
<organism evidence="1 2">
    <name type="scientific">Billgrantia tianxiuensis</name>
    <dbReference type="NCBI Taxonomy" id="2497861"/>
    <lineage>
        <taxon>Bacteria</taxon>
        <taxon>Pseudomonadati</taxon>
        <taxon>Pseudomonadota</taxon>
        <taxon>Gammaproteobacteria</taxon>
        <taxon>Oceanospirillales</taxon>
        <taxon>Halomonadaceae</taxon>
        <taxon>Billgrantia</taxon>
    </lineage>
</organism>
<dbReference type="OrthoDB" id="6472320at2"/>
<name>A0A6I6SPI1_9GAMM</name>
<dbReference type="RefSeq" id="WP_159552762.1">
    <property type="nucleotide sequence ID" value="NZ_CP035042.1"/>
</dbReference>